<gene>
    <name evidence="3" type="ORF">GCM10011512_15700</name>
</gene>
<evidence type="ECO:0000313" key="3">
    <source>
        <dbReference type="EMBL" id="GGC89606.1"/>
    </source>
</evidence>
<keyword evidence="2" id="KW-0472">Membrane</keyword>
<protein>
    <submittedName>
        <fullName evidence="3">Uncharacterized protein</fullName>
    </submittedName>
</protein>
<name>A0ABQ1P9U5_9MICC</name>
<keyword evidence="2" id="KW-0812">Transmembrane</keyword>
<dbReference type="Proteomes" id="UP000597761">
    <property type="component" value="Unassembled WGS sequence"/>
</dbReference>
<feature type="transmembrane region" description="Helical" evidence="2">
    <location>
        <begin position="57"/>
        <end position="83"/>
    </location>
</feature>
<sequence>MSSRTPARGTTPTPTATAAPPRRARHGLAIAAAVIALVSVAALLAVLLTTMVGARPWAGLVGIAMIGMPLAFLAAVGLVIDAIRGRRSTAGRRGRP</sequence>
<accession>A0ABQ1P9U5</accession>
<feature type="region of interest" description="Disordered" evidence="1">
    <location>
        <begin position="1"/>
        <end position="22"/>
    </location>
</feature>
<comment type="caution">
    <text evidence="3">The sequence shown here is derived from an EMBL/GenBank/DDBJ whole genome shotgun (WGS) entry which is preliminary data.</text>
</comment>
<dbReference type="RefSeq" id="WP_188667787.1">
    <property type="nucleotide sequence ID" value="NZ_BMJI01000007.1"/>
</dbReference>
<keyword evidence="2" id="KW-1133">Transmembrane helix</keyword>
<feature type="compositionally biased region" description="Low complexity" evidence="1">
    <location>
        <begin position="1"/>
        <end position="21"/>
    </location>
</feature>
<reference evidence="4" key="1">
    <citation type="journal article" date="2019" name="Int. J. Syst. Evol. Microbiol.">
        <title>The Global Catalogue of Microorganisms (GCM) 10K type strain sequencing project: providing services to taxonomists for standard genome sequencing and annotation.</title>
        <authorList>
            <consortium name="The Broad Institute Genomics Platform"/>
            <consortium name="The Broad Institute Genome Sequencing Center for Infectious Disease"/>
            <person name="Wu L."/>
            <person name="Ma J."/>
        </authorList>
    </citation>
    <scope>NUCLEOTIDE SEQUENCE [LARGE SCALE GENOMIC DNA]</scope>
    <source>
        <strain evidence="4">CGMCC 1.15480</strain>
    </source>
</reference>
<dbReference type="EMBL" id="BMJI01000007">
    <property type="protein sequence ID" value="GGC89606.1"/>
    <property type="molecule type" value="Genomic_DNA"/>
</dbReference>
<keyword evidence="4" id="KW-1185">Reference proteome</keyword>
<evidence type="ECO:0000256" key="2">
    <source>
        <dbReference type="SAM" id="Phobius"/>
    </source>
</evidence>
<evidence type="ECO:0000256" key="1">
    <source>
        <dbReference type="SAM" id="MobiDB-lite"/>
    </source>
</evidence>
<organism evidence="3 4">
    <name type="scientific">Tersicoccus solisilvae</name>
    <dbReference type="NCBI Taxonomy" id="1882339"/>
    <lineage>
        <taxon>Bacteria</taxon>
        <taxon>Bacillati</taxon>
        <taxon>Actinomycetota</taxon>
        <taxon>Actinomycetes</taxon>
        <taxon>Micrococcales</taxon>
        <taxon>Micrococcaceae</taxon>
        <taxon>Tersicoccus</taxon>
    </lineage>
</organism>
<proteinExistence type="predicted"/>
<feature type="transmembrane region" description="Helical" evidence="2">
    <location>
        <begin position="28"/>
        <end position="51"/>
    </location>
</feature>
<evidence type="ECO:0000313" key="4">
    <source>
        <dbReference type="Proteomes" id="UP000597761"/>
    </source>
</evidence>